<reference evidence="2" key="1">
    <citation type="journal article" date="2020" name="mSystems">
        <title>Genome- and Community-Level Interaction Insights into Carbon Utilization and Element Cycling Functions of Hydrothermarchaeota in Hydrothermal Sediment.</title>
        <authorList>
            <person name="Zhou Z."/>
            <person name="Liu Y."/>
            <person name="Xu W."/>
            <person name="Pan J."/>
            <person name="Luo Z.H."/>
            <person name="Li M."/>
        </authorList>
    </citation>
    <scope>NUCLEOTIDE SEQUENCE [LARGE SCALE GENOMIC DNA]</scope>
    <source>
        <strain evidence="2">SpSt-81</strain>
    </source>
</reference>
<feature type="transmembrane region" description="Helical" evidence="1">
    <location>
        <begin position="6"/>
        <end position="23"/>
    </location>
</feature>
<organism evidence="2">
    <name type="scientific">Dictyoglomus thermophilum</name>
    <dbReference type="NCBI Taxonomy" id="14"/>
    <lineage>
        <taxon>Bacteria</taxon>
        <taxon>Pseudomonadati</taxon>
        <taxon>Dictyoglomota</taxon>
        <taxon>Dictyoglomia</taxon>
        <taxon>Dictyoglomales</taxon>
        <taxon>Dictyoglomaceae</taxon>
        <taxon>Dictyoglomus</taxon>
    </lineage>
</organism>
<dbReference type="AlphaFoldDB" id="A0A7C3RK06"/>
<evidence type="ECO:0008006" key="3">
    <source>
        <dbReference type="Google" id="ProtNLM"/>
    </source>
</evidence>
<keyword evidence="1" id="KW-1133">Transmembrane helix</keyword>
<accession>A0A7C3RK06</accession>
<evidence type="ECO:0000256" key="1">
    <source>
        <dbReference type="SAM" id="Phobius"/>
    </source>
</evidence>
<feature type="transmembrane region" description="Helical" evidence="1">
    <location>
        <begin position="30"/>
        <end position="49"/>
    </location>
</feature>
<keyword evidence="1" id="KW-0472">Membrane</keyword>
<dbReference type="EMBL" id="DTIN01000009">
    <property type="protein sequence ID" value="HFX12983.1"/>
    <property type="molecule type" value="Genomic_DNA"/>
</dbReference>
<gene>
    <name evidence="2" type="ORF">ENW00_02355</name>
</gene>
<proteinExistence type="predicted"/>
<feature type="transmembrane region" description="Helical" evidence="1">
    <location>
        <begin position="125"/>
        <end position="145"/>
    </location>
</feature>
<feature type="transmembrane region" description="Helical" evidence="1">
    <location>
        <begin position="69"/>
        <end position="91"/>
    </location>
</feature>
<evidence type="ECO:0000313" key="2">
    <source>
        <dbReference type="EMBL" id="HFX12983.1"/>
    </source>
</evidence>
<keyword evidence="1" id="KW-0812">Transmembrane</keyword>
<feature type="transmembrane region" description="Helical" evidence="1">
    <location>
        <begin position="103"/>
        <end position="119"/>
    </location>
</feature>
<sequence>METVVISRIRILTFLLTYTYVISNIFFEDLLQYLVILSSIFYSFILYYFSSHNKINETLIISVLDEIFILIHLFTFKNFISKFLFLIYLPVIKEVLFRRDKEAFLLGFICNVIIILYSLQNTQFLSPTISFSLIPFSFLIPYLSLHYTKEKPGG</sequence>
<comment type="caution">
    <text evidence="2">The sequence shown here is derived from an EMBL/GenBank/DDBJ whole genome shotgun (WGS) entry which is preliminary data.</text>
</comment>
<name>A0A7C3RK06_DICTH</name>
<protein>
    <recommendedName>
        <fullName evidence="3">Sensor histidine kinase</fullName>
    </recommendedName>
</protein>